<reference evidence="4" key="3">
    <citation type="submission" date="2020-12" db="UniProtKB">
        <authorList>
            <consortium name="EnsemblPlants"/>
        </authorList>
    </citation>
    <scope>IDENTIFICATION</scope>
</reference>
<dbReference type="Gene3D" id="3.40.50.150">
    <property type="entry name" value="Vaccinia Virus protein VP39"/>
    <property type="match status" value="2"/>
</dbReference>
<dbReference type="STRING" id="3218.A9SZ39"/>
<evidence type="ECO:0000313" key="4">
    <source>
        <dbReference type="EnsemblPlants" id="PAC:32944176.CDS.1"/>
    </source>
</evidence>
<dbReference type="PaxDb" id="3218-PP1S140_26V6.1"/>
<protein>
    <recommendedName>
        <fullName evidence="6">Methyltransferase type 11 domain-containing protein</fullName>
    </recommendedName>
</protein>
<sequence>MSWTSLAHNPGDNLHSLTDFFSGSDGLRARHRFRSYEEYLQLQLNKTLNAKLREVWKTVDWRRKINVFSSIFRWHVDQGLVKPGQKVVCIGARMGQEVVAFKEVGVADVIGIDLVPAPPLVLRGDFHKHPFANSTFDFEFSNVFDHALFPKLFVSEIERTLKPAGVAVLHVALFTRPDKFSVIDLHSVDALLALFKNSDVIHIRRVDGFGLDTEVAMRKKSRNNARAASNCFITKSKADVLKLAEPLVLSEPKKPWIASKSSLRSMKYLPSLTDIRHHRRYIYVDIGSRNYGSSIGNWFQKAYPKQGHNFTIYAIEADSTFRHSYSNHPEVNFMAYAAWIRNESLSFGSDMDRNGCGHRGGMGRIQYSPRVSQKSSWLDRCDHRAEVQGLDVSEWIRSMVREEDFLVVKMDVEGAETDLVPKMVDTGAICLVDELFLECHYNRWQRSSPHRSPKYNRTYQDCVSLFRSLRRRGVLVHQWW</sequence>
<evidence type="ECO:0000259" key="1">
    <source>
        <dbReference type="Pfam" id="PF08241"/>
    </source>
</evidence>
<dbReference type="Pfam" id="PF08241">
    <property type="entry name" value="Methyltransf_11"/>
    <property type="match status" value="1"/>
</dbReference>
<evidence type="ECO:0000313" key="3">
    <source>
        <dbReference type="EMBL" id="PNR57147.1"/>
    </source>
</evidence>
<proteinExistence type="predicted"/>
<dbReference type="EMBL" id="ABEU02000003">
    <property type="protein sequence ID" value="PNR57147.1"/>
    <property type="molecule type" value="Genomic_DNA"/>
</dbReference>
<keyword evidence="5" id="KW-1185">Reference proteome</keyword>
<evidence type="ECO:0000259" key="2">
    <source>
        <dbReference type="Pfam" id="PF25276"/>
    </source>
</evidence>
<dbReference type="InterPro" id="IPR013216">
    <property type="entry name" value="Methyltransf_11"/>
</dbReference>
<feature type="domain" description="Methyltransferase type 11" evidence="1">
    <location>
        <begin position="90"/>
        <end position="168"/>
    </location>
</feature>
<name>A9SZ39_PHYPA</name>
<dbReference type="Gramene" id="Pp3c3_8400V3.1">
    <property type="protein sequence ID" value="PAC:32944176.CDS.1"/>
    <property type="gene ID" value="Pp3c3_8400"/>
</dbReference>
<dbReference type="Pfam" id="PF25276">
    <property type="entry name" value="DUF7870"/>
    <property type="match status" value="2"/>
</dbReference>
<dbReference type="GO" id="GO:0008757">
    <property type="term" value="F:S-adenosylmethionine-dependent methyltransferase activity"/>
    <property type="evidence" value="ECO:0007669"/>
    <property type="project" value="InterPro"/>
</dbReference>
<evidence type="ECO:0000313" key="5">
    <source>
        <dbReference type="Proteomes" id="UP000006727"/>
    </source>
</evidence>
<dbReference type="OMA" id="WIPGYKR"/>
<dbReference type="PANTHER" id="PTHR44843:SF14">
    <property type="entry name" value="METHYLTRANSFERASE TYPE 11 DOMAIN-CONTAINING PROTEIN"/>
    <property type="match status" value="1"/>
</dbReference>
<dbReference type="AlphaFoldDB" id="A9SZ39"/>
<dbReference type="InterPro" id="IPR029063">
    <property type="entry name" value="SAM-dependent_MTases_sf"/>
</dbReference>
<gene>
    <name evidence="3" type="ORF">PHYPA_004140</name>
</gene>
<dbReference type="HOGENOM" id="CLU_024423_1_0_1"/>
<feature type="domain" description="DUF7870" evidence="2">
    <location>
        <begin position="383"/>
        <end position="480"/>
    </location>
</feature>
<feature type="domain" description="DUF7870" evidence="2">
    <location>
        <begin position="245"/>
        <end position="341"/>
    </location>
</feature>
<dbReference type="InterPro" id="IPR057192">
    <property type="entry name" value="DUF7870"/>
</dbReference>
<organism evidence="3">
    <name type="scientific">Physcomitrium patens</name>
    <name type="common">Spreading-leaved earth moss</name>
    <name type="synonym">Physcomitrella patens</name>
    <dbReference type="NCBI Taxonomy" id="3218"/>
    <lineage>
        <taxon>Eukaryota</taxon>
        <taxon>Viridiplantae</taxon>
        <taxon>Streptophyta</taxon>
        <taxon>Embryophyta</taxon>
        <taxon>Bryophyta</taxon>
        <taxon>Bryophytina</taxon>
        <taxon>Bryopsida</taxon>
        <taxon>Funariidae</taxon>
        <taxon>Funariales</taxon>
        <taxon>Funariaceae</taxon>
        <taxon>Physcomitrium</taxon>
    </lineage>
</organism>
<dbReference type="EnsemblPlants" id="Pp3c3_8400V3.1">
    <property type="protein sequence ID" value="PAC:32944176.CDS.1"/>
    <property type="gene ID" value="Pp3c3_8400"/>
</dbReference>
<dbReference type="Proteomes" id="UP000006727">
    <property type="component" value="Chromosome 3"/>
</dbReference>
<dbReference type="PANTHER" id="PTHR44843">
    <property type="entry name" value="METHYLTRANSFERASE"/>
    <property type="match status" value="1"/>
</dbReference>
<reference evidence="3 5" key="1">
    <citation type="journal article" date="2008" name="Science">
        <title>The Physcomitrella genome reveals evolutionary insights into the conquest of land by plants.</title>
        <authorList>
            <person name="Rensing S."/>
            <person name="Lang D."/>
            <person name="Zimmer A."/>
            <person name="Terry A."/>
            <person name="Salamov A."/>
            <person name="Shapiro H."/>
            <person name="Nishiyama T."/>
            <person name="Perroud P.-F."/>
            <person name="Lindquist E."/>
            <person name="Kamisugi Y."/>
            <person name="Tanahashi T."/>
            <person name="Sakakibara K."/>
            <person name="Fujita T."/>
            <person name="Oishi K."/>
            <person name="Shin-I T."/>
            <person name="Kuroki Y."/>
            <person name="Toyoda A."/>
            <person name="Suzuki Y."/>
            <person name="Hashimoto A."/>
            <person name="Yamaguchi K."/>
            <person name="Sugano A."/>
            <person name="Kohara Y."/>
            <person name="Fujiyama A."/>
            <person name="Anterola A."/>
            <person name="Aoki S."/>
            <person name="Ashton N."/>
            <person name="Barbazuk W.B."/>
            <person name="Barker E."/>
            <person name="Bennetzen J."/>
            <person name="Bezanilla M."/>
            <person name="Blankenship R."/>
            <person name="Cho S.H."/>
            <person name="Dutcher S."/>
            <person name="Estelle M."/>
            <person name="Fawcett J.A."/>
            <person name="Gundlach H."/>
            <person name="Hanada K."/>
            <person name="Heyl A."/>
            <person name="Hicks K.A."/>
            <person name="Hugh J."/>
            <person name="Lohr M."/>
            <person name="Mayer K."/>
            <person name="Melkozernov A."/>
            <person name="Murata T."/>
            <person name="Nelson D."/>
            <person name="Pils B."/>
            <person name="Prigge M."/>
            <person name="Reiss B."/>
            <person name="Renner T."/>
            <person name="Rombauts S."/>
            <person name="Rushton P."/>
            <person name="Sanderfoot A."/>
            <person name="Schween G."/>
            <person name="Shiu S.-H."/>
            <person name="Stueber K."/>
            <person name="Theodoulou F.L."/>
            <person name="Tu H."/>
            <person name="Van de Peer Y."/>
            <person name="Verrier P.J."/>
            <person name="Waters E."/>
            <person name="Wood A."/>
            <person name="Yang L."/>
            <person name="Cove D."/>
            <person name="Cuming A."/>
            <person name="Hasebe M."/>
            <person name="Lucas S."/>
            <person name="Mishler D.B."/>
            <person name="Reski R."/>
            <person name="Grigoriev I."/>
            <person name="Quatrano R.S."/>
            <person name="Boore J.L."/>
        </authorList>
    </citation>
    <scope>NUCLEOTIDE SEQUENCE [LARGE SCALE GENOMIC DNA]</scope>
    <source>
        <strain evidence="4 5">cv. Gransden 2004</strain>
    </source>
</reference>
<evidence type="ECO:0008006" key="6">
    <source>
        <dbReference type="Google" id="ProtNLM"/>
    </source>
</evidence>
<dbReference type="FunCoup" id="A9SZ39">
    <property type="interactions" value="1947"/>
</dbReference>
<dbReference type="CDD" id="cd02440">
    <property type="entry name" value="AdoMet_MTases"/>
    <property type="match status" value="1"/>
</dbReference>
<reference evidence="3 5" key="2">
    <citation type="journal article" date="2018" name="Plant J.">
        <title>The Physcomitrella patens chromosome-scale assembly reveals moss genome structure and evolution.</title>
        <authorList>
            <person name="Lang D."/>
            <person name="Ullrich K.K."/>
            <person name="Murat F."/>
            <person name="Fuchs J."/>
            <person name="Jenkins J."/>
            <person name="Haas F.B."/>
            <person name="Piednoel M."/>
            <person name="Gundlach H."/>
            <person name="Van Bel M."/>
            <person name="Meyberg R."/>
            <person name="Vives C."/>
            <person name="Morata J."/>
            <person name="Symeonidi A."/>
            <person name="Hiss M."/>
            <person name="Muchero W."/>
            <person name="Kamisugi Y."/>
            <person name="Saleh O."/>
            <person name="Blanc G."/>
            <person name="Decker E.L."/>
            <person name="van Gessel N."/>
            <person name="Grimwood J."/>
            <person name="Hayes R.D."/>
            <person name="Graham S.W."/>
            <person name="Gunter L.E."/>
            <person name="McDaniel S.F."/>
            <person name="Hoernstein S.N.W."/>
            <person name="Larsson A."/>
            <person name="Li F.W."/>
            <person name="Perroud P.F."/>
            <person name="Phillips J."/>
            <person name="Ranjan P."/>
            <person name="Rokshar D.S."/>
            <person name="Rothfels C.J."/>
            <person name="Schneider L."/>
            <person name="Shu S."/>
            <person name="Stevenson D.W."/>
            <person name="Thummler F."/>
            <person name="Tillich M."/>
            <person name="Villarreal Aguilar J.C."/>
            <person name="Widiez T."/>
            <person name="Wong G.K."/>
            <person name="Wymore A."/>
            <person name="Zhang Y."/>
            <person name="Zimmer A.D."/>
            <person name="Quatrano R.S."/>
            <person name="Mayer K.F.X."/>
            <person name="Goodstein D."/>
            <person name="Casacuberta J.M."/>
            <person name="Vandepoele K."/>
            <person name="Reski R."/>
            <person name="Cuming A.C."/>
            <person name="Tuskan G.A."/>
            <person name="Maumus F."/>
            <person name="Salse J."/>
            <person name="Schmutz J."/>
            <person name="Rensing S.A."/>
        </authorList>
    </citation>
    <scope>NUCLEOTIDE SEQUENCE [LARGE SCALE GENOMIC DNA]</scope>
    <source>
        <strain evidence="4 5">cv. Gransden 2004</strain>
    </source>
</reference>
<dbReference type="eggNOG" id="ENOG502QQXS">
    <property type="taxonomic scope" value="Eukaryota"/>
</dbReference>
<dbReference type="SUPFAM" id="SSF53335">
    <property type="entry name" value="S-adenosyl-L-methionine-dependent methyltransferases"/>
    <property type="match status" value="2"/>
</dbReference>
<dbReference type="InParanoid" id="A9SZ39"/>
<accession>A9SZ39</accession>